<sequence length="189" mass="20557">MEKEEQLDFPVLYASAKEGWASTTFTKDPPADARNMSRLLDAIISHVVKLMKKKGTHMVVIECAGAGDIVSMAGLTSRPSIGHTVASVELLLSQEDGKHYDLVWGRCGFVRRVLPLSDRPQDRQALTEEVATLKGQLAAQEAAREAEIAAQLLAQDDKMSMILRALQMSGLQISMLAPDFAPPLTSQPA</sequence>
<accession>A0A498JTQ8</accession>
<dbReference type="EMBL" id="RDQH01000331">
    <property type="protein sequence ID" value="RXH98327.1"/>
    <property type="molecule type" value="Genomic_DNA"/>
</dbReference>
<dbReference type="Proteomes" id="UP000290289">
    <property type="component" value="Chromosome 5"/>
</dbReference>
<protein>
    <submittedName>
        <fullName evidence="1">Uncharacterized protein</fullName>
    </submittedName>
</protein>
<dbReference type="AlphaFoldDB" id="A0A498JTQ8"/>
<evidence type="ECO:0000313" key="1">
    <source>
        <dbReference type="EMBL" id="RXH98327.1"/>
    </source>
</evidence>
<dbReference type="STRING" id="3750.A0A498JTQ8"/>
<evidence type="ECO:0000313" key="2">
    <source>
        <dbReference type="Proteomes" id="UP000290289"/>
    </source>
</evidence>
<reference evidence="1 2" key="1">
    <citation type="submission" date="2018-10" db="EMBL/GenBank/DDBJ databases">
        <title>A high-quality apple genome assembly.</title>
        <authorList>
            <person name="Hu J."/>
        </authorList>
    </citation>
    <scope>NUCLEOTIDE SEQUENCE [LARGE SCALE GENOMIC DNA]</scope>
    <source>
        <strain evidence="2">cv. HFTH1</strain>
        <tissue evidence="1">Young leaf</tissue>
    </source>
</reference>
<dbReference type="Gene3D" id="2.40.30.10">
    <property type="entry name" value="Translation factors"/>
    <property type="match status" value="1"/>
</dbReference>
<name>A0A498JTQ8_MALDO</name>
<keyword evidence="2" id="KW-1185">Reference proteome</keyword>
<gene>
    <name evidence="1" type="ORF">DVH24_010652</name>
</gene>
<proteinExistence type="predicted"/>
<organism evidence="1 2">
    <name type="scientific">Malus domestica</name>
    <name type="common">Apple</name>
    <name type="synonym">Pyrus malus</name>
    <dbReference type="NCBI Taxonomy" id="3750"/>
    <lineage>
        <taxon>Eukaryota</taxon>
        <taxon>Viridiplantae</taxon>
        <taxon>Streptophyta</taxon>
        <taxon>Embryophyta</taxon>
        <taxon>Tracheophyta</taxon>
        <taxon>Spermatophyta</taxon>
        <taxon>Magnoliopsida</taxon>
        <taxon>eudicotyledons</taxon>
        <taxon>Gunneridae</taxon>
        <taxon>Pentapetalae</taxon>
        <taxon>rosids</taxon>
        <taxon>fabids</taxon>
        <taxon>Rosales</taxon>
        <taxon>Rosaceae</taxon>
        <taxon>Amygdaloideae</taxon>
        <taxon>Maleae</taxon>
        <taxon>Malus</taxon>
    </lineage>
</organism>
<comment type="caution">
    <text evidence="1">The sequence shown here is derived from an EMBL/GenBank/DDBJ whole genome shotgun (WGS) entry which is preliminary data.</text>
</comment>